<dbReference type="InterPro" id="IPR033966">
    <property type="entry name" value="RuBisCO"/>
</dbReference>
<accession>A0AAQ3KXZ6</accession>
<feature type="domain" description="Ribulose bisphosphate carboxylase large subunit C-terminal" evidence="2">
    <location>
        <begin position="86"/>
        <end position="176"/>
    </location>
</feature>
<evidence type="ECO:0000313" key="3">
    <source>
        <dbReference type="EMBL" id="WOL13682.1"/>
    </source>
</evidence>
<evidence type="ECO:0000256" key="1">
    <source>
        <dbReference type="ARBA" id="ARBA00022531"/>
    </source>
</evidence>
<dbReference type="GO" id="GO:0015979">
    <property type="term" value="P:photosynthesis"/>
    <property type="evidence" value="ECO:0007669"/>
    <property type="project" value="UniProtKB-KW"/>
</dbReference>
<evidence type="ECO:0000259" key="2">
    <source>
        <dbReference type="Pfam" id="PF00016"/>
    </source>
</evidence>
<gene>
    <name evidence="3" type="ORF">Cni_G22455</name>
</gene>
<evidence type="ECO:0000313" key="4">
    <source>
        <dbReference type="Proteomes" id="UP001327560"/>
    </source>
</evidence>
<dbReference type="AlphaFoldDB" id="A0AAQ3KXZ6"/>
<dbReference type="PANTHER" id="PTHR42704:SF15">
    <property type="entry name" value="RIBULOSE BISPHOSPHATE CARBOXYLASE LARGE CHAIN"/>
    <property type="match status" value="1"/>
</dbReference>
<keyword evidence="4" id="KW-1185">Reference proteome</keyword>
<dbReference type="PANTHER" id="PTHR42704">
    <property type="entry name" value="RIBULOSE BISPHOSPHATE CARBOXYLASE"/>
    <property type="match status" value="1"/>
</dbReference>
<dbReference type="EMBL" id="CP136896">
    <property type="protein sequence ID" value="WOL13682.1"/>
    <property type="molecule type" value="Genomic_DNA"/>
</dbReference>
<name>A0AAQ3KXZ6_9LILI</name>
<dbReference type="InterPro" id="IPR036376">
    <property type="entry name" value="RuBisCO_lsu_C_sf"/>
</dbReference>
<proteinExistence type="predicted"/>
<dbReference type="InterPro" id="IPR000685">
    <property type="entry name" value="RuBisCO_lsu_C"/>
</dbReference>
<dbReference type="GO" id="GO:0000287">
    <property type="term" value="F:magnesium ion binding"/>
    <property type="evidence" value="ECO:0007669"/>
    <property type="project" value="InterPro"/>
</dbReference>
<dbReference type="GO" id="GO:0016984">
    <property type="term" value="F:ribulose-bisphosphate carboxylase activity"/>
    <property type="evidence" value="ECO:0007669"/>
    <property type="project" value="InterPro"/>
</dbReference>
<reference evidence="3 4" key="1">
    <citation type="submission" date="2023-10" db="EMBL/GenBank/DDBJ databases">
        <title>Chromosome-scale genome assembly provides insights into flower coloration mechanisms of Canna indica.</title>
        <authorList>
            <person name="Li C."/>
        </authorList>
    </citation>
    <scope>NUCLEOTIDE SEQUENCE [LARGE SCALE GENOMIC DNA]</scope>
    <source>
        <tissue evidence="3">Flower</tissue>
    </source>
</reference>
<keyword evidence="1" id="KW-0602">Photosynthesis</keyword>
<organism evidence="3 4">
    <name type="scientific">Canna indica</name>
    <name type="common">Indian-shot</name>
    <dbReference type="NCBI Taxonomy" id="4628"/>
    <lineage>
        <taxon>Eukaryota</taxon>
        <taxon>Viridiplantae</taxon>
        <taxon>Streptophyta</taxon>
        <taxon>Embryophyta</taxon>
        <taxon>Tracheophyta</taxon>
        <taxon>Spermatophyta</taxon>
        <taxon>Magnoliopsida</taxon>
        <taxon>Liliopsida</taxon>
        <taxon>Zingiberales</taxon>
        <taxon>Cannaceae</taxon>
        <taxon>Canna</taxon>
    </lineage>
</organism>
<dbReference type="Proteomes" id="UP001327560">
    <property type="component" value="Chromosome 7"/>
</dbReference>
<protein>
    <submittedName>
        <fullName evidence="3">Ribulose 1,5-bisphosphate carboxylase/oxygenase large subunit (Plastid)</fullName>
    </submittedName>
</protein>
<sequence length="194" mass="21017">MGNCYARWGVDEGCPIIIWVCWRSRLEGQKPDSSFLSGCFLHALSGGARDRSGVVPRIASASQPGLLTIGSLPPGHLFNTGMLLEGGVIPVASGGIHVWHMPSLIEIFGDDFVLQFGGGTLRHPWGNAPGAVANRVALEACVQARNKGRDLAREGNEIIHEACKWSPKLAAACEVWKEIKFEFEPVDKLDKEKS</sequence>
<dbReference type="Pfam" id="PF00016">
    <property type="entry name" value="RuBisCO_large"/>
    <property type="match status" value="1"/>
</dbReference>
<dbReference type="Gene3D" id="3.20.20.110">
    <property type="entry name" value="Ribulose bisphosphate carboxylase, large subunit, C-terminal domain"/>
    <property type="match status" value="1"/>
</dbReference>
<dbReference type="SUPFAM" id="SSF51649">
    <property type="entry name" value="RuBisCo, C-terminal domain"/>
    <property type="match status" value="1"/>
</dbReference>